<dbReference type="SUPFAM" id="SSF53383">
    <property type="entry name" value="PLP-dependent transferases"/>
    <property type="match status" value="1"/>
</dbReference>
<dbReference type="InterPro" id="IPR000310">
    <property type="entry name" value="Orn/Lys/Arg_deCO2ase_major_dom"/>
</dbReference>
<evidence type="ECO:0000313" key="4">
    <source>
        <dbReference type="EMBL" id="HIR51613.1"/>
    </source>
</evidence>
<keyword evidence="4" id="KW-0032">Aminotransferase</keyword>
<evidence type="ECO:0000313" key="5">
    <source>
        <dbReference type="Proteomes" id="UP000824239"/>
    </source>
</evidence>
<keyword evidence="2" id="KW-0663">Pyridoxal phosphate</keyword>
<dbReference type="InterPro" id="IPR052357">
    <property type="entry name" value="Orn_Lys_Arg_decarboxylase-I"/>
</dbReference>
<comment type="cofactor">
    <cofactor evidence="1">
        <name>pyridoxal 5'-phosphate</name>
        <dbReference type="ChEBI" id="CHEBI:597326"/>
    </cofactor>
</comment>
<organism evidence="4 5">
    <name type="scientific">Candidatus Avoscillospira avicola</name>
    <dbReference type="NCBI Taxonomy" id="2840706"/>
    <lineage>
        <taxon>Bacteria</taxon>
        <taxon>Bacillati</taxon>
        <taxon>Bacillota</taxon>
        <taxon>Clostridia</taxon>
        <taxon>Eubacteriales</taxon>
        <taxon>Oscillospiraceae</taxon>
        <taxon>Oscillospiraceae incertae sedis</taxon>
        <taxon>Candidatus Avoscillospira</taxon>
    </lineage>
</organism>
<proteinExistence type="predicted"/>
<feature type="domain" description="Orn/Lys/Arg decarboxylases family 1 pyridoxal-P attachment site" evidence="3">
    <location>
        <begin position="37"/>
        <end position="279"/>
    </location>
</feature>
<reference evidence="4" key="1">
    <citation type="submission" date="2020-10" db="EMBL/GenBank/DDBJ databases">
        <authorList>
            <person name="Gilroy R."/>
        </authorList>
    </citation>
    <scope>NUCLEOTIDE SEQUENCE</scope>
    <source>
        <strain evidence="4">ChiBcec15-4380</strain>
    </source>
</reference>
<dbReference type="Proteomes" id="UP000824239">
    <property type="component" value="Unassembled WGS sequence"/>
</dbReference>
<gene>
    <name evidence="4" type="ORF">IAA53_10155</name>
</gene>
<dbReference type="PANTHER" id="PTHR43277:SF4">
    <property type="entry name" value="ARGININE DECARBOXYLASE"/>
    <property type="match status" value="1"/>
</dbReference>
<dbReference type="Gene3D" id="3.90.100.10">
    <property type="entry name" value="Orn/Lys/Arg decarboxylase, C-terminal domain"/>
    <property type="match status" value="1"/>
</dbReference>
<sequence length="441" mass="47312">MKTPVVDFARRYAAGDALRLHMPGHKGQPVLGPEPWDLTEIPGADSLYEAAGILRESEENAGQLYGCPTFYSAEGSSLAVRAMVYLACRWAMERGRRPKIAAARNVHRTFVTAAALLDVELQWLTGAGESHLRCTLDPKTVDAALDADVTALYCTSPDYLGHTQDIAGLAALCRRRDILLLVDGAHGAYLRFLPQSRHPMDLGADLCCASAHKTLPVLTGGAYLHIAAAHVDLTAQAKSALALFGSTSPSYLILESLDACNDLLAEDYPRQLAAFLPRAAALQARLKAAGWQLTGDEPLKLTLCPKARGYTGEAVAEYLLEAGIFSEFADPDYLVLMLTPALGEAALERLEQALAALPPRTPLGETPPPCPVGPTRLTPRQALFAPREQVAVEDALGRVLADVQVSCPPAVPIAVCGEALTAQALAAFRYYGVELVWVVRR</sequence>
<reference evidence="4" key="2">
    <citation type="journal article" date="2021" name="PeerJ">
        <title>Extensive microbial diversity within the chicken gut microbiome revealed by metagenomics and culture.</title>
        <authorList>
            <person name="Gilroy R."/>
            <person name="Ravi A."/>
            <person name="Getino M."/>
            <person name="Pursley I."/>
            <person name="Horton D.L."/>
            <person name="Alikhan N.F."/>
            <person name="Baker D."/>
            <person name="Gharbi K."/>
            <person name="Hall N."/>
            <person name="Watson M."/>
            <person name="Adriaenssens E.M."/>
            <person name="Foster-Nyarko E."/>
            <person name="Jarju S."/>
            <person name="Secka A."/>
            <person name="Antonio M."/>
            <person name="Oren A."/>
            <person name="Chaudhuri R.R."/>
            <person name="La Ragione R."/>
            <person name="Hildebrand F."/>
            <person name="Pallen M.J."/>
        </authorList>
    </citation>
    <scope>NUCLEOTIDE SEQUENCE</scope>
    <source>
        <strain evidence="4">ChiBcec15-4380</strain>
    </source>
</reference>
<dbReference type="GO" id="GO:0008483">
    <property type="term" value="F:transaminase activity"/>
    <property type="evidence" value="ECO:0007669"/>
    <property type="project" value="UniProtKB-KW"/>
</dbReference>
<dbReference type="InterPro" id="IPR015424">
    <property type="entry name" value="PyrdxlP-dep_Trfase"/>
</dbReference>
<evidence type="ECO:0000256" key="1">
    <source>
        <dbReference type="ARBA" id="ARBA00001933"/>
    </source>
</evidence>
<dbReference type="EMBL" id="DVHE01000079">
    <property type="protein sequence ID" value="HIR51613.1"/>
    <property type="molecule type" value="Genomic_DNA"/>
</dbReference>
<dbReference type="AlphaFoldDB" id="A0A9D1DJ86"/>
<evidence type="ECO:0000259" key="3">
    <source>
        <dbReference type="Pfam" id="PF01276"/>
    </source>
</evidence>
<protein>
    <submittedName>
        <fullName evidence="4">Aminotransferase class V-fold PLP-dependent enzyme</fullName>
    </submittedName>
</protein>
<dbReference type="InterPro" id="IPR015421">
    <property type="entry name" value="PyrdxlP-dep_Trfase_major"/>
</dbReference>
<dbReference type="PANTHER" id="PTHR43277">
    <property type="entry name" value="ARGININE DECARBOXYLASE"/>
    <property type="match status" value="1"/>
</dbReference>
<accession>A0A9D1DJ86</accession>
<dbReference type="Pfam" id="PF01276">
    <property type="entry name" value="OKR_DC_1"/>
    <property type="match status" value="1"/>
</dbReference>
<name>A0A9D1DJ86_9FIRM</name>
<evidence type="ECO:0000256" key="2">
    <source>
        <dbReference type="ARBA" id="ARBA00022898"/>
    </source>
</evidence>
<keyword evidence="4" id="KW-0808">Transferase</keyword>
<dbReference type="Gene3D" id="3.40.640.10">
    <property type="entry name" value="Type I PLP-dependent aspartate aminotransferase-like (Major domain)"/>
    <property type="match status" value="1"/>
</dbReference>
<comment type="caution">
    <text evidence="4">The sequence shown here is derived from an EMBL/GenBank/DDBJ whole genome shotgun (WGS) entry which is preliminary data.</text>
</comment>